<dbReference type="AlphaFoldDB" id="A0A6P1W513"/>
<dbReference type="RefSeq" id="WP_162389513.1">
    <property type="nucleotide sequence ID" value="NZ_CP045997.1"/>
</dbReference>
<protein>
    <submittedName>
        <fullName evidence="1">Uncharacterized protein</fullName>
    </submittedName>
</protein>
<dbReference type="Proteomes" id="UP000464577">
    <property type="component" value="Chromosome"/>
</dbReference>
<dbReference type="EMBL" id="CP045997">
    <property type="protein sequence ID" value="QHV99107.1"/>
    <property type="molecule type" value="Genomic_DNA"/>
</dbReference>
<gene>
    <name evidence="1" type="ORF">GJR95_30670</name>
</gene>
<keyword evidence="2" id="KW-1185">Reference proteome</keyword>
<evidence type="ECO:0000313" key="1">
    <source>
        <dbReference type="EMBL" id="QHV99107.1"/>
    </source>
</evidence>
<evidence type="ECO:0000313" key="2">
    <source>
        <dbReference type="Proteomes" id="UP000464577"/>
    </source>
</evidence>
<sequence>MRLTWTFYPKSQPSVTLSVVYLPQLDTVKTPGYLEIDSNTAYVSWDSFRIFNNGSQTEKRSLFGSLTRVGHFNPLDPL</sequence>
<reference evidence="1 2" key="1">
    <citation type="submission" date="2019-11" db="EMBL/GenBank/DDBJ databases">
        <title>Spirosoma endbachense sp. nov., isolated from a natural salt meadow.</title>
        <authorList>
            <person name="Rojas J."/>
            <person name="Ambika Manirajan B."/>
            <person name="Ratering S."/>
            <person name="Suarez C."/>
            <person name="Geissler-Plaum R."/>
            <person name="Schnell S."/>
        </authorList>
    </citation>
    <scope>NUCLEOTIDE SEQUENCE [LARGE SCALE GENOMIC DNA]</scope>
    <source>
        <strain evidence="1 2">I-24</strain>
    </source>
</reference>
<dbReference type="KEGG" id="senf:GJR95_30670"/>
<name>A0A6P1W513_9BACT</name>
<organism evidence="1 2">
    <name type="scientific">Spirosoma endbachense</name>
    <dbReference type="NCBI Taxonomy" id="2666025"/>
    <lineage>
        <taxon>Bacteria</taxon>
        <taxon>Pseudomonadati</taxon>
        <taxon>Bacteroidota</taxon>
        <taxon>Cytophagia</taxon>
        <taxon>Cytophagales</taxon>
        <taxon>Cytophagaceae</taxon>
        <taxon>Spirosoma</taxon>
    </lineage>
</organism>
<proteinExistence type="predicted"/>
<accession>A0A6P1W513</accession>